<reference evidence="2" key="1">
    <citation type="submission" date="2020-02" db="EMBL/GenBank/DDBJ databases">
        <authorList>
            <person name="Palmer J.M."/>
        </authorList>
    </citation>
    <scope>NUCLEOTIDE SEQUENCE</scope>
    <source>
        <strain evidence="2">EPUS1.4</strain>
        <tissue evidence="2">Thallus</tissue>
    </source>
</reference>
<name>A0A8H7B029_9EURO</name>
<evidence type="ECO:0000313" key="2">
    <source>
        <dbReference type="EMBL" id="KAF7514280.1"/>
    </source>
</evidence>
<evidence type="ECO:0008006" key="4">
    <source>
        <dbReference type="Google" id="ProtNLM"/>
    </source>
</evidence>
<dbReference type="EMBL" id="JAACFV010000001">
    <property type="protein sequence ID" value="KAF7514280.1"/>
    <property type="molecule type" value="Genomic_DNA"/>
</dbReference>
<feature type="region of interest" description="Disordered" evidence="1">
    <location>
        <begin position="51"/>
        <end position="80"/>
    </location>
</feature>
<dbReference type="Proteomes" id="UP000606974">
    <property type="component" value="Unassembled WGS sequence"/>
</dbReference>
<proteinExistence type="predicted"/>
<organism evidence="2 3">
    <name type="scientific">Endocarpon pusillum</name>
    <dbReference type="NCBI Taxonomy" id="364733"/>
    <lineage>
        <taxon>Eukaryota</taxon>
        <taxon>Fungi</taxon>
        <taxon>Dikarya</taxon>
        <taxon>Ascomycota</taxon>
        <taxon>Pezizomycotina</taxon>
        <taxon>Eurotiomycetes</taxon>
        <taxon>Chaetothyriomycetidae</taxon>
        <taxon>Verrucariales</taxon>
        <taxon>Verrucariaceae</taxon>
        <taxon>Endocarpon</taxon>
    </lineage>
</organism>
<evidence type="ECO:0000256" key="1">
    <source>
        <dbReference type="SAM" id="MobiDB-lite"/>
    </source>
</evidence>
<feature type="compositionally biased region" description="Basic and acidic residues" evidence="1">
    <location>
        <begin position="65"/>
        <end position="80"/>
    </location>
</feature>
<keyword evidence="3" id="KW-1185">Reference proteome</keyword>
<protein>
    <recommendedName>
        <fullName evidence="4">Retrotransposon gag domain-containing protein</fullName>
    </recommendedName>
</protein>
<evidence type="ECO:0000313" key="3">
    <source>
        <dbReference type="Proteomes" id="UP000606974"/>
    </source>
</evidence>
<dbReference type="AlphaFoldDB" id="A0A8H7B029"/>
<sequence>MDPQGQAQPNVIPVEQVLQVLAEGQRNSNEAVTGLSNTVAQYIHAQQETAMAAAPRAPFPHSGPKIKEPRTYDGDRSDGKLDDHIRDVTNWVNFYDARGHWTSPREAVEQAATYLTGKMHRMYTLQNRPLETLPLYIAWLRVTFKDHNEQQRLQQDWQATVQGTKTVLEYAADLVYLAAQITPTKSEDGIKEHFRTGFGEKLQMKLTEKPDFLRFYQRAR</sequence>
<gene>
    <name evidence="2" type="ORF">GJ744_000050</name>
</gene>
<comment type="caution">
    <text evidence="2">The sequence shown here is derived from an EMBL/GenBank/DDBJ whole genome shotgun (WGS) entry which is preliminary data.</text>
</comment>
<accession>A0A8H7B029</accession>